<dbReference type="WBParaSite" id="L893_g3820.t1">
    <property type="protein sequence ID" value="L893_g3820.t1"/>
    <property type="gene ID" value="L893_g3820"/>
</dbReference>
<evidence type="ECO:0000313" key="2">
    <source>
        <dbReference type="WBParaSite" id="L893_g3820.t1"/>
    </source>
</evidence>
<name>A0A1I8ABQ9_9BILA</name>
<dbReference type="Gene3D" id="2.40.128.20">
    <property type="match status" value="1"/>
</dbReference>
<dbReference type="InterPro" id="IPR012674">
    <property type="entry name" value="Calycin"/>
</dbReference>
<evidence type="ECO:0000313" key="1">
    <source>
        <dbReference type="Proteomes" id="UP000095287"/>
    </source>
</evidence>
<sequence length="112" mass="13022">MTVKPFREDTGFAEFDKPPEGEDLVAIELNSNTGLITIEEGTLHGTEIRLEVRYKKSFLGATHPSVFLSAKRSFRLLAEDLLEERVVLENALGDRRKWLKRYRKTFDYLKDF</sequence>
<dbReference type="AlphaFoldDB" id="A0A1I8ABQ9"/>
<dbReference type="InterPro" id="IPR045165">
    <property type="entry name" value="Nitrobindin"/>
</dbReference>
<reference evidence="2" key="1">
    <citation type="submission" date="2016-11" db="UniProtKB">
        <authorList>
            <consortium name="WormBaseParasite"/>
        </authorList>
    </citation>
    <scope>IDENTIFICATION</scope>
</reference>
<proteinExistence type="predicted"/>
<dbReference type="SUPFAM" id="SSF50814">
    <property type="entry name" value="Lipocalins"/>
    <property type="match status" value="1"/>
</dbReference>
<organism evidence="1 2">
    <name type="scientific">Steinernema glaseri</name>
    <dbReference type="NCBI Taxonomy" id="37863"/>
    <lineage>
        <taxon>Eukaryota</taxon>
        <taxon>Metazoa</taxon>
        <taxon>Ecdysozoa</taxon>
        <taxon>Nematoda</taxon>
        <taxon>Chromadorea</taxon>
        <taxon>Rhabditida</taxon>
        <taxon>Tylenchina</taxon>
        <taxon>Panagrolaimomorpha</taxon>
        <taxon>Strongyloidoidea</taxon>
        <taxon>Steinernematidae</taxon>
        <taxon>Steinernema</taxon>
    </lineage>
</organism>
<accession>A0A1I8ABQ9</accession>
<dbReference type="PANTHER" id="PTHR15854:SF17">
    <property type="entry name" value="SHKT DOMAIN-CONTAINING PROTEIN"/>
    <property type="match status" value="1"/>
</dbReference>
<dbReference type="Proteomes" id="UP000095287">
    <property type="component" value="Unplaced"/>
</dbReference>
<protein>
    <submittedName>
        <fullName evidence="2">PX domain-containing protein</fullName>
    </submittedName>
</protein>
<keyword evidence="1" id="KW-1185">Reference proteome</keyword>
<dbReference type="PANTHER" id="PTHR15854">
    <property type="entry name" value="THAP4 PROTEIN"/>
    <property type="match status" value="1"/>
</dbReference>